<dbReference type="RefSeq" id="WP_100708086.1">
    <property type="nucleotide sequence ID" value="NZ_NPDL01000001.1"/>
</dbReference>
<evidence type="ECO:0000256" key="2">
    <source>
        <dbReference type="ARBA" id="ARBA00029460"/>
    </source>
</evidence>
<comment type="caution">
    <text evidence="5">The sequence shown here is derived from an EMBL/GenBank/DDBJ whole genome shotgun (WGS) entry which is preliminary data.</text>
</comment>
<dbReference type="SUPFAM" id="SSF55174">
    <property type="entry name" value="Alpha-L RNA-binding motif"/>
    <property type="match status" value="1"/>
</dbReference>
<dbReference type="PANTHER" id="PTHR32319:SF0">
    <property type="entry name" value="BACTERIAL HEMOLYSIN-LIKE PROTEIN"/>
    <property type="match status" value="1"/>
</dbReference>
<dbReference type="GO" id="GO:0003723">
    <property type="term" value="F:RNA binding"/>
    <property type="evidence" value="ECO:0007669"/>
    <property type="project" value="UniProtKB-KW"/>
</dbReference>
<dbReference type="PROSITE" id="PS50889">
    <property type="entry name" value="S4"/>
    <property type="match status" value="1"/>
</dbReference>
<dbReference type="SUPFAM" id="SSF53335">
    <property type="entry name" value="S-adenosyl-L-methionine-dependent methyltransferases"/>
    <property type="match status" value="1"/>
</dbReference>
<dbReference type="GO" id="GO:0032259">
    <property type="term" value="P:methylation"/>
    <property type="evidence" value="ECO:0007669"/>
    <property type="project" value="UniProtKB-KW"/>
</dbReference>
<dbReference type="InterPro" id="IPR002877">
    <property type="entry name" value="RNA_MeTrfase_FtsJ_dom"/>
</dbReference>
<keyword evidence="5" id="KW-0489">Methyltransferase</keyword>
<comment type="similarity">
    <text evidence="2">Belongs to the TlyA family.</text>
</comment>
<dbReference type="InterPro" id="IPR047048">
    <property type="entry name" value="TlyA"/>
</dbReference>
<dbReference type="Proteomes" id="UP000232196">
    <property type="component" value="Unassembled WGS sequence"/>
</dbReference>
<name>A0A2M9X979_9LEPT</name>
<protein>
    <submittedName>
        <fullName evidence="5">TlyA family rRNA (Cytidine-2'-O)-methyltransferase</fullName>
    </submittedName>
</protein>
<evidence type="ECO:0000256" key="3">
    <source>
        <dbReference type="PROSITE-ProRule" id="PRU00182"/>
    </source>
</evidence>
<feature type="domain" description="RNA-binding S4" evidence="4">
    <location>
        <begin position="6"/>
        <end position="71"/>
    </location>
</feature>
<dbReference type="Pfam" id="PF01728">
    <property type="entry name" value="FtsJ"/>
    <property type="match status" value="1"/>
</dbReference>
<dbReference type="InterPro" id="IPR002942">
    <property type="entry name" value="S4_RNA-bd"/>
</dbReference>
<dbReference type="InterPro" id="IPR036986">
    <property type="entry name" value="S4_RNA-bd_sf"/>
</dbReference>
<reference evidence="5 6" key="1">
    <citation type="submission" date="2017-07" db="EMBL/GenBank/DDBJ databases">
        <title>Leptospira spp. isolated from tropical soils.</title>
        <authorList>
            <person name="Thibeaux R."/>
            <person name="Iraola G."/>
            <person name="Ferres I."/>
            <person name="Bierque E."/>
            <person name="Girault D."/>
            <person name="Soupe-Gilbert M.-E."/>
            <person name="Picardeau M."/>
            <person name="Goarant C."/>
        </authorList>
    </citation>
    <scope>NUCLEOTIDE SEQUENCE [LARGE SCALE GENOMIC DNA]</scope>
    <source>
        <strain evidence="5 6">MCA1-C-A1</strain>
    </source>
</reference>
<gene>
    <name evidence="5" type="ORF">CH357_17655</name>
</gene>
<evidence type="ECO:0000259" key="4">
    <source>
        <dbReference type="SMART" id="SM00363"/>
    </source>
</evidence>
<dbReference type="EMBL" id="NPDN01000010">
    <property type="protein sequence ID" value="PJZ24169.1"/>
    <property type="molecule type" value="Genomic_DNA"/>
</dbReference>
<keyword evidence="6" id="KW-1185">Reference proteome</keyword>
<proteinExistence type="inferred from homology"/>
<evidence type="ECO:0000313" key="6">
    <source>
        <dbReference type="Proteomes" id="UP000232196"/>
    </source>
</evidence>
<accession>A0A2M9X979</accession>
<keyword evidence="5" id="KW-0808">Transferase</keyword>
<dbReference type="InterPro" id="IPR029063">
    <property type="entry name" value="SAM-dependent_MTases_sf"/>
</dbReference>
<dbReference type="SMART" id="SM00363">
    <property type="entry name" value="S4"/>
    <property type="match status" value="1"/>
</dbReference>
<dbReference type="OrthoDB" id="9784736at2"/>
<dbReference type="AlphaFoldDB" id="A0A2M9X979"/>
<dbReference type="GO" id="GO:0008168">
    <property type="term" value="F:methyltransferase activity"/>
    <property type="evidence" value="ECO:0007669"/>
    <property type="project" value="UniProtKB-KW"/>
</dbReference>
<evidence type="ECO:0000313" key="5">
    <source>
        <dbReference type="EMBL" id="PJZ24169.1"/>
    </source>
</evidence>
<dbReference type="Gene3D" id="3.10.290.10">
    <property type="entry name" value="RNA-binding S4 domain"/>
    <property type="match status" value="1"/>
</dbReference>
<sequence>MAKEKIRLDDLLLKKGLAEDISKARSLILSGSVLVNDRMSDKVGTLFYESVEIRIREIIPKYVSRGAYKLKAAFEKWNISVKGKLCMDWGASTGGFTQVLLEEGADLVFAFDVGYGQMASKVAMNPKVTVRDRFHIRDTSWKLLSSLWSEKTEQKFPDEIFLVMDLSFISLRIVLPVLSELKNKNPNVRWNIVSLFKPQFETESINLDKGVLRDPWIRWKTIRSFLQFLKNEIKGKRIGLEDSPITGRDGNREILVYWTL</sequence>
<dbReference type="Pfam" id="PF01479">
    <property type="entry name" value="S4"/>
    <property type="match status" value="1"/>
</dbReference>
<keyword evidence="1 3" id="KW-0694">RNA-binding</keyword>
<dbReference type="PANTHER" id="PTHR32319">
    <property type="entry name" value="BACTERIAL HEMOLYSIN-LIKE PROTEIN"/>
    <property type="match status" value="1"/>
</dbReference>
<organism evidence="5 6">
    <name type="scientific">Leptospira hartskeerlii</name>
    <dbReference type="NCBI Taxonomy" id="2023177"/>
    <lineage>
        <taxon>Bacteria</taxon>
        <taxon>Pseudomonadati</taxon>
        <taxon>Spirochaetota</taxon>
        <taxon>Spirochaetia</taxon>
        <taxon>Leptospirales</taxon>
        <taxon>Leptospiraceae</taxon>
        <taxon>Leptospira</taxon>
    </lineage>
</organism>
<dbReference type="Gene3D" id="3.40.50.150">
    <property type="entry name" value="Vaccinia Virus protein VP39"/>
    <property type="match status" value="1"/>
</dbReference>
<evidence type="ECO:0000256" key="1">
    <source>
        <dbReference type="ARBA" id="ARBA00022884"/>
    </source>
</evidence>